<evidence type="ECO:0000256" key="14">
    <source>
        <dbReference type="ARBA" id="ARBA00043691"/>
    </source>
</evidence>
<evidence type="ECO:0000256" key="13">
    <source>
        <dbReference type="ARBA" id="ARBA00043671"/>
    </source>
</evidence>
<dbReference type="SUPFAM" id="SSF53254">
    <property type="entry name" value="Phosphoglycerate mutase-like"/>
    <property type="match status" value="1"/>
</dbReference>
<keyword evidence="6" id="KW-1003">Cell membrane</keyword>
<keyword evidence="10" id="KW-0325">Glycoprotein</keyword>
<organism evidence="18 19">
    <name type="scientific">Drosophila kikkawai</name>
    <name type="common">Fruit fly</name>
    <dbReference type="NCBI Taxonomy" id="30033"/>
    <lineage>
        <taxon>Eukaryota</taxon>
        <taxon>Metazoa</taxon>
        <taxon>Ecdysozoa</taxon>
        <taxon>Arthropoda</taxon>
        <taxon>Hexapoda</taxon>
        <taxon>Insecta</taxon>
        <taxon>Pterygota</taxon>
        <taxon>Neoptera</taxon>
        <taxon>Endopterygota</taxon>
        <taxon>Diptera</taxon>
        <taxon>Brachycera</taxon>
        <taxon>Muscomorpha</taxon>
        <taxon>Ephydroidea</taxon>
        <taxon>Drosophilidae</taxon>
        <taxon>Drosophila</taxon>
        <taxon>Sophophora</taxon>
    </lineage>
</organism>
<dbReference type="PANTHER" id="PTHR20963:SF51">
    <property type="entry name" value="MULTIPLE INOSITOL POLYPHOSPHATE PHOSPHATASE 1"/>
    <property type="match status" value="1"/>
</dbReference>
<evidence type="ECO:0000256" key="9">
    <source>
        <dbReference type="ARBA" id="ARBA00023136"/>
    </source>
</evidence>
<sequence length="463" mass="53800">MLKPFYCLFLFVLPVVVLLLLFQSAGGEGMQCIRLSRADIERRLSTKTPYRSVANYDETPPQYAGCHPTRIWSIIRHGTRNPSESVILQAQNRLAEIKNLILEQTKPNLSSEDLKKLRKWSWEHLNAKEDEKLLVAEGEDELTELAERMQNRFPSLLPDIYNPEWYYFKYTATQRTLMSAQSFATGLFGRHRIHTVQYPPPMHKDPVLRFYKRCDRWKTDVDKNPETLVNARLFLAEPPIQSAVEQLRSSTGLPDLQPEDVQLMYTVCAFETAWHRQRDGTRHADSVWCSFFDLAALDALEFFEDLEYYWNDGYGYELTHRIACPAMADMFAAIGSSVKLENEEMQLPGRANATFYFTHSGTLLKLLAHLGLARDEEPLTHKHFASERRWRTSQIDAFATNLAFLRYDCEEMEPQVVVLHQERVVRLPKCPQDQDLCPLAMLRRIYADSVENCDFEELCRLSE</sequence>
<dbReference type="CDD" id="cd07061">
    <property type="entry name" value="HP_HAP_like"/>
    <property type="match status" value="1"/>
</dbReference>
<dbReference type="GO" id="GO:0034417">
    <property type="term" value="F:bisphosphoglycerate 3-phosphatase activity"/>
    <property type="evidence" value="ECO:0007669"/>
    <property type="project" value="UniProtKB-EC"/>
</dbReference>
<evidence type="ECO:0000256" key="5">
    <source>
        <dbReference type="ARBA" id="ARBA00018097"/>
    </source>
</evidence>
<protein>
    <recommendedName>
        <fullName evidence="5">Multiple inositol polyphosphate phosphatase 1</fullName>
        <ecNumber evidence="4">3.1.3.62</ecNumber>
        <ecNumber evidence="3">3.1.3.80</ecNumber>
    </recommendedName>
    <alternativeName>
        <fullName evidence="11">2,3-bisphosphoglycerate 3-phosphatase</fullName>
    </alternativeName>
</protein>
<feature type="disulfide bond" evidence="16">
    <location>
        <begin position="66"/>
        <end position="409"/>
    </location>
</feature>
<dbReference type="FunFam" id="3.40.50.1240:FF:000014">
    <property type="entry name" value="Multiple inositol polyphosphate phosphatase 1"/>
    <property type="match status" value="1"/>
</dbReference>
<dbReference type="GO" id="GO:0005886">
    <property type="term" value="C:plasma membrane"/>
    <property type="evidence" value="ECO:0007669"/>
    <property type="project" value="UniProtKB-SubCell"/>
</dbReference>
<dbReference type="RefSeq" id="XP_017030499.1">
    <property type="nucleotide sequence ID" value="XM_017175010.3"/>
</dbReference>
<proteinExistence type="inferred from homology"/>
<dbReference type="GO" id="GO:0052745">
    <property type="term" value="F:inositol phosphate phosphatase activity"/>
    <property type="evidence" value="ECO:0007669"/>
    <property type="project" value="TreeGrafter"/>
</dbReference>
<comment type="catalytic activity">
    <reaction evidence="12">
        <text>1D-myo-inositol 1,2,5,6-tetrakisphosphate + H2O = 1D-myo-inositol 1,2,6-trisphosphate + phosphate</text>
        <dbReference type="Rhea" id="RHEA:77119"/>
        <dbReference type="ChEBI" id="CHEBI:15377"/>
        <dbReference type="ChEBI" id="CHEBI:43474"/>
        <dbReference type="ChEBI" id="CHEBI:195535"/>
        <dbReference type="ChEBI" id="CHEBI:195537"/>
        <dbReference type="EC" id="3.1.3.62"/>
    </reaction>
    <physiologicalReaction direction="left-to-right" evidence="12">
        <dbReference type="Rhea" id="RHEA:77120"/>
    </physiologicalReaction>
</comment>
<evidence type="ECO:0000313" key="19">
    <source>
        <dbReference type="RefSeq" id="XP_017030499.1"/>
    </source>
</evidence>
<dbReference type="InterPro" id="IPR029033">
    <property type="entry name" value="His_PPase_superfam"/>
</dbReference>
<dbReference type="AlphaFoldDB" id="A0A6P4J5B7"/>
<evidence type="ECO:0000256" key="7">
    <source>
        <dbReference type="ARBA" id="ARBA00022729"/>
    </source>
</evidence>
<evidence type="ECO:0000313" key="18">
    <source>
        <dbReference type="Proteomes" id="UP001652661"/>
    </source>
</evidence>
<keyword evidence="8" id="KW-0378">Hydrolase</keyword>
<evidence type="ECO:0000256" key="17">
    <source>
        <dbReference type="SAM" id="SignalP"/>
    </source>
</evidence>
<evidence type="ECO:0000256" key="2">
    <source>
        <dbReference type="ARBA" id="ARBA00008422"/>
    </source>
</evidence>
<feature type="chain" id="PRO_5028162661" description="Multiple inositol polyphosphate phosphatase 1" evidence="17">
    <location>
        <begin position="28"/>
        <end position="463"/>
    </location>
</feature>
<evidence type="ECO:0000256" key="10">
    <source>
        <dbReference type="ARBA" id="ARBA00023180"/>
    </source>
</evidence>
<dbReference type="InterPro" id="IPR000560">
    <property type="entry name" value="His_Pase_clade-2"/>
</dbReference>
<evidence type="ECO:0000256" key="16">
    <source>
        <dbReference type="PIRSR" id="PIRSR000894-2"/>
    </source>
</evidence>
<keyword evidence="9" id="KW-0472">Membrane</keyword>
<evidence type="ECO:0000256" key="8">
    <source>
        <dbReference type="ARBA" id="ARBA00022801"/>
    </source>
</evidence>
<dbReference type="Pfam" id="PF00328">
    <property type="entry name" value="His_Phos_2"/>
    <property type="match status" value="1"/>
</dbReference>
<dbReference type="EC" id="3.1.3.80" evidence="3"/>
<evidence type="ECO:0000256" key="4">
    <source>
        <dbReference type="ARBA" id="ARBA00013040"/>
    </source>
</evidence>
<dbReference type="InterPro" id="IPR016274">
    <property type="entry name" value="Histidine_acid_Pase_euk"/>
</dbReference>
<dbReference type="EC" id="3.1.3.62" evidence="4"/>
<keyword evidence="18" id="KW-1185">Reference proteome</keyword>
<feature type="disulfide bond" evidence="16">
    <location>
        <begin position="430"/>
        <end position="437"/>
    </location>
</feature>
<comment type="similarity">
    <text evidence="2">Belongs to the histidine acid phosphatase family. MINPP1 subfamily.</text>
</comment>
<comment type="catalytic activity">
    <reaction evidence="14">
        <text>1D-myo-inositol hexakisphosphate + H2O = 1D-myo-inositol 1,2,4,5,6-pentakisphosphate + phosphate</text>
        <dbReference type="Rhea" id="RHEA:16989"/>
        <dbReference type="ChEBI" id="CHEBI:15377"/>
        <dbReference type="ChEBI" id="CHEBI:43474"/>
        <dbReference type="ChEBI" id="CHEBI:57798"/>
        <dbReference type="ChEBI" id="CHEBI:58130"/>
        <dbReference type="EC" id="3.1.3.62"/>
    </reaction>
    <physiologicalReaction direction="left-to-right" evidence="14">
        <dbReference type="Rhea" id="RHEA:16990"/>
    </physiologicalReaction>
</comment>
<comment type="catalytic activity">
    <reaction evidence="15">
        <text>(2R)-2,3-bisphosphoglycerate + H2O = (2R)-2-phosphoglycerate + phosphate</text>
        <dbReference type="Rhea" id="RHEA:27381"/>
        <dbReference type="ChEBI" id="CHEBI:15377"/>
        <dbReference type="ChEBI" id="CHEBI:43474"/>
        <dbReference type="ChEBI" id="CHEBI:58248"/>
        <dbReference type="ChEBI" id="CHEBI:58289"/>
        <dbReference type="EC" id="3.1.3.80"/>
    </reaction>
    <physiologicalReaction direction="left-to-right" evidence="15">
        <dbReference type="Rhea" id="RHEA:27382"/>
    </physiologicalReaction>
</comment>
<evidence type="ECO:0000256" key="12">
    <source>
        <dbReference type="ARBA" id="ARBA00043668"/>
    </source>
</evidence>
<feature type="disulfide bond" evidence="16">
    <location>
        <begin position="268"/>
        <end position="289"/>
    </location>
</feature>
<dbReference type="GO" id="GO:0003993">
    <property type="term" value="F:acid phosphatase activity"/>
    <property type="evidence" value="ECO:0007669"/>
    <property type="project" value="TreeGrafter"/>
</dbReference>
<dbReference type="PANTHER" id="PTHR20963">
    <property type="entry name" value="MULTIPLE INOSITOL POLYPHOSPHATE PHOSPHATASE-RELATED"/>
    <property type="match status" value="1"/>
</dbReference>
<dbReference type="Gene3D" id="3.40.50.1240">
    <property type="entry name" value="Phosphoglycerate mutase-like"/>
    <property type="match status" value="1"/>
</dbReference>
<dbReference type="OrthoDB" id="6509975at2759"/>
<accession>A0A6P4J5B7</accession>
<name>A0A6P4J5B7_DROKI</name>
<gene>
    <name evidence="19" type="primary">Mipp2</name>
</gene>
<keyword evidence="7 17" id="KW-0732">Signal</keyword>
<evidence type="ECO:0000256" key="6">
    <source>
        <dbReference type="ARBA" id="ARBA00022475"/>
    </source>
</evidence>
<comment type="catalytic activity">
    <reaction evidence="13">
        <text>1D-myo-inositol 1,2,4,5,6-pentakisphosphate + H2O = 1D-myo-inositol 1,2,5,6-tetrakisphosphate + phosphate</text>
        <dbReference type="Rhea" id="RHEA:77115"/>
        <dbReference type="ChEBI" id="CHEBI:15377"/>
        <dbReference type="ChEBI" id="CHEBI:43474"/>
        <dbReference type="ChEBI" id="CHEBI:57798"/>
        <dbReference type="ChEBI" id="CHEBI:195535"/>
        <dbReference type="EC" id="3.1.3.62"/>
    </reaction>
    <physiologicalReaction direction="left-to-right" evidence="13">
        <dbReference type="Rhea" id="RHEA:77116"/>
    </physiologicalReaction>
</comment>
<comment type="subcellular location">
    <subcellularLocation>
        <location evidence="1">Cell membrane</location>
    </subcellularLocation>
</comment>
<keyword evidence="16" id="KW-1015">Disulfide bond</keyword>
<evidence type="ECO:0000256" key="11">
    <source>
        <dbReference type="ARBA" id="ARBA00031642"/>
    </source>
</evidence>
<evidence type="ECO:0000256" key="15">
    <source>
        <dbReference type="ARBA" id="ARBA00043832"/>
    </source>
</evidence>
<feature type="signal peptide" evidence="17">
    <location>
        <begin position="1"/>
        <end position="27"/>
    </location>
</feature>
<evidence type="ECO:0000256" key="1">
    <source>
        <dbReference type="ARBA" id="ARBA00004236"/>
    </source>
</evidence>
<dbReference type="PIRSF" id="PIRSF000894">
    <property type="entry name" value="Acid_phosphatase"/>
    <property type="match status" value="1"/>
</dbReference>
<evidence type="ECO:0000256" key="3">
    <source>
        <dbReference type="ARBA" id="ARBA00012976"/>
    </source>
</evidence>
<reference evidence="19" key="1">
    <citation type="submission" date="2025-08" db="UniProtKB">
        <authorList>
            <consortium name="RefSeq"/>
        </authorList>
    </citation>
    <scope>IDENTIFICATION</scope>
    <source>
        <strain evidence="19">14028-0561.14</strain>
        <tissue evidence="19">Whole fly</tissue>
    </source>
</reference>
<dbReference type="Proteomes" id="UP001652661">
    <property type="component" value="Chromosome X"/>
</dbReference>